<dbReference type="Gene3D" id="3.10.350.10">
    <property type="entry name" value="LysM domain"/>
    <property type="match status" value="1"/>
</dbReference>
<dbReference type="PROSITE" id="PS51257">
    <property type="entry name" value="PROKAR_LIPOPROTEIN"/>
    <property type="match status" value="1"/>
</dbReference>
<dbReference type="PROSITE" id="PS51782">
    <property type="entry name" value="LYSM"/>
    <property type="match status" value="1"/>
</dbReference>
<dbReference type="InterPro" id="IPR036779">
    <property type="entry name" value="LysM_dom_sf"/>
</dbReference>
<name>A0A0P6Y173_9CHLR</name>
<dbReference type="EMBL" id="LGCM01000005">
    <property type="protein sequence ID" value="KPL91272.1"/>
    <property type="molecule type" value="Genomic_DNA"/>
</dbReference>
<reference evidence="3 4" key="1">
    <citation type="submission" date="2015-07" db="EMBL/GenBank/DDBJ databases">
        <title>Genome sequence of Levilinea saccharolytica DSM 16555.</title>
        <authorList>
            <person name="Hemp J."/>
            <person name="Ward L.M."/>
            <person name="Pace L.A."/>
            <person name="Fischer W.W."/>
        </authorList>
    </citation>
    <scope>NUCLEOTIDE SEQUENCE [LARGE SCALE GENOMIC DNA]</scope>
    <source>
        <strain evidence="3 4">KIBI-1</strain>
    </source>
</reference>
<dbReference type="Pfam" id="PF01476">
    <property type="entry name" value="LysM"/>
    <property type="match status" value="1"/>
</dbReference>
<dbReference type="InterPro" id="IPR016047">
    <property type="entry name" value="M23ase_b-sheet_dom"/>
</dbReference>
<dbReference type="SUPFAM" id="SSF54106">
    <property type="entry name" value="LysM domain"/>
    <property type="match status" value="1"/>
</dbReference>
<dbReference type="CDD" id="cd00118">
    <property type="entry name" value="LysM"/>
    <property type="match status" value="1"/>
</dbReference>
<dbReference type="OrthoDB" id="145893at2"/>
<accession>A0A0P6Y173</accession>
<evidence type="ECO:0000313" key="4">
    <source>
        <dbReference type="Proteomes" id="UP000050501"/>
    </source>
</evidence>
<dbReference type="PANTHER" id="PTHR21666">
    <property type="entry name" value="PEPTIDASE-RELATED"/>
    <property type="match status" value="1"/>
</dbReference>
<dbReference type="PANTHER" id="PTHR21666:SF270">
    <property type="entry name" value="MUREIN HYDROLASE ACTIVATOR ENVC"/>
    <property type="match status" value="1"/>
</dbReference>
<dbReference type="InterPro" id="IPR018392">
    <property type="entry name" value="LysM"/>
</dbReference>
<evidence type="ECO:0000313" key="3">
    <source>
        <dbReference type="EMBL" id="KPL91272.1"/>
    </source>
</evidence>
<evidence type="ECO:0000259" key="2">
    <source>
        <dbReference type="PROSITE" id="PS51782"/>
    </source>
</evidence>
<dbReference type="Pfam" id="PF01551">
    <property type="entry name" value="Peptidase_M23"/>
    <property type="match status" value="1"/>
</dbReference>
<dbReference type="InterPro" id="IPR011055">
    <property type="entry name" value="Dup_hybrid_motif"/>
</dbReference>
<gene>
    <name evidence="3" type="ORF">ADN01_01445</name>
</gene>
<dbReference type="GO" id="GO:0004222">
    <property type="term" value="F:metalloendopeptidase activity"/>
    <property type="evidence" value="ECO:0007669"/>
    <property type="project" value="TreeGrafter"/>
</dbReference>
<organism evidence="3 4">
    <name type="scientific">Levilinea saccharolytica</name>
    <dbReference type="NCBI Taxonomy" id="229921"/>
    <lineage>
        <taxon>Bacteria</taxon>
        <taxon>Bacillati</taxon>
        <taxon>Chloroflexota</taxon>
        <taxon>Anaerolineae</taxon>
        <taxon>Anaerolineales</taxon>
        <taxon>Anaerolineaceae</taxon>
        <taxon>Levilinea</taxon>
    </lineage>
</organism>
<dbReference type="InterPro" id="IPR050570">
    <property type="entry name" value="Cell_wall_metabolism_enzyme"/>
</dbReference>
<proteinExistence type="predicted"/>
<dbReference type="AlphaFoldDB" id="A0A0P6Y173"/>
<dbReference type="SUPFAM" id="SSF51261">
    <property type="entry name" value="Duplicated hybrid motif"/>
    <property type="match status" value="1"/>
</dbReference>
<keyword evidence="4" id="KW-1185">Reference proteome</keyword>
<feature type="domain" description="LysM" evidence="2">
    <location>
        <begin position="74"/>
        <end position="118"/>
    </location>
</feature>
<evidence type="ECO:0000256" key="1">
    <source>
        <dbReference type="SAM" id="MobiDB-lite"/>
    </source>
</evidence>
<dbReference type="STRING" id="229921.ADN01_01445"/>
<dbReference type="RefSeq" id="WP_062418276.1">
    <property type="nucleotide sequence ID" value="NZ_DF967974.1"/>
</dbReference>
<feature type="compositionally biased region" description="Pro residues" evidence="1">
    <location>
        <begin position="51"/>
        <end position="61"/>
    </location>
</feature>
<dbReference type="Gene3D" id="2.70.70.10">
    <property type="entry name" value="Glucose Permease (Domain IIA)"/>
    <property type="match status" value="1"/>
</dbReference>
<comment type="caution">
    <text evidence="3">The sequence shown here is derived from an EMBL/GenBank/DDBJ whole genome shotgun (WGS) entry which is preliminary data.</text>
</comment>
<dbReference type="Proteomes" id="UP000050501">
    <property type="component" value="Unassembled WGS sequence"/>
</dbReference>
<dbReference type="SMART" id="SM00257">
    <property type="entry name" value="LysM"/>
    <property type="match status" value="1"/>
</dbReference>
<feature type="region of interest" description="Disordered" evidence="1">
    <location>
        <begin position="40"/>
        <end position="65"/>
    </location>
</feature>
<sequence>MSLRTSPFLRNFLLLLWVGAVGLSACTLTAPKEDLWLPPAAAQPESSAPEARPPAQSPTPNPGRILPTLRAEEAFYTVQPGDTLNQIARTYSLPIKILAEANQIENPDLLEVGQELRIPPPTPGPSGPDFIILPDSELVFSPGSLAFNLNQFVQSSGGYLSRYQETVSEQTLTGAEIVDRISREYSVNPRLLLALIEHQSGWVTQPQPKTGLEEIPIAVLEPWRTGLYRQLAWAANQLNRGYYLWKVNAVAAWFLLDGQIVPPDPRLNAATAGVQNLFSALYDRPAWERAVGPQGLQATYTRLFGSPFTYTLDDYLPADLQQPVLRLPFASGEIWSFTGGPHGGWGDGSAWAALDFAPPDGGRGCATSQAWVTSVAAGKIVRSAEGVVVLDLDGDGLEQTGWSILYLHIAAQGRVKAGSVVKPGDRIGRPSCEGGQSNGTHVHLARRYNGEWIPADGEIPFIMDSWVSAGSGNEYDGTLIREGVVVEAWDSVRPENQIQR</sequence>
<protein>
    <recommendedName>
        <fullName evidence="2">LysM domain-containing protein</fullName>
    </recommendedName>
</protein>
<feature type="compositionally biased region" description="Low complexity" evidence="1">
    <location>
        <begin position="40"/>
        <end position="50"/>
    </location>
</feature>